<keyword evidence="6" id="KW-0961">Cell wall biogenesis/degradation</keyword>
<evidence type="ECO:0000256" key="2">
    <source>
        <dbReference type="ARBA" id="ARBA00022729"/>
    </source>
</evidence>
<keyword evidence="10" id="KW-1185">Reference proteome</keyword>
<feature type="domain" description="SPOR" evidence="8">
    <location>
        <begin position="287"/>
        <end position="368"/>
    </location>
</feature>
<dbReference type="InterPro" id="IPR036680">
    <property type="entry name" value="SPOR-like_sf"/>
</dbReference>
<dbReference type="Gene3D" id="3.40.710.10">
    <property type="entry name" value="DD-peptidase/beta-lactamase superfamily"/>
    <property type="match status" value="1"/>
</dbReference>
<comment type="similarity">
    <text evidence="1 7">Belongs to the peptidase S11 family.</text>
</comment>
<dbReference type="Proteomes" id="UP001296873">
    <property type="component" value="Unassembled WGS sequence"/>
</dbReference>
<dbReference type="InterPro" id="IPR007730">
    <property type="entry name" value="SPOR-like_dom"/>
</dbReference>
<dbReference type="PANTHER" id="PTHR21581">
    <property type="entry name" value="D-ALANYL-D-ALANINE CARBOXYPEPTIDASE"/>
    <property type="match status" value="1"/>
</dbReference>
<reference evidence="9 10" key="1">
    <citation type="journal article" date="2020" name="Microorganisms">
        <title>Osmotic Adaptation and Compatible Solute Biosynthesis of Phototrophic Bacteria as Revealed from Genome Analyses.</title>
        <authorList>
            <person name="Imhoff J.F."/>
            <person name="Rahn T."/>
            <person name="Kunzel S."/>
            <person name="Keller A."/>
            <person name="Neulinger S.C."/>
        </authorList>
    </citation>
    <scope>NUCLEOTIDE SEQUENCE [LARGE SCALE GENOMIC DNA]</scope>
    <source>
        <strain evidence="9 10">DSM 9895</strain>
    </source>
</reference>
<evidence type="ECO:0000259" key="8">
    <source>
        <dbReference type="PROSITE" id="PS51724"/>
    </source>
</evidence>
<dbReference type="PANTHER" id="PTHR21581:SF6">
    <property type="entry name" value="TRAFFICKING PROTEIN PARTICLE COMPLEX SUBUNIT 12"/>
    <property type="match status" value="1"/>
</dbReference>
<keyword evidence="2" id="KW-0732">Signal</keyword>
<evidence type="ECO:0000256" key="3">
    <source>
        <dbReference type="ARBA" id="ARBA00022801"/>
    </source>
</evidence>
<evidence type="ECO:0000256" key="1">
    <source>
        <dbReference type="ARBA" id="ARBA00007164"/>
    </source>
</evidence>
<dbReference type="PRINTS" id="PR00725">
    <property type="entry name" value="DADACBPTASE1"/>
</dbReference>
<dbReference type="Gene3D" id="3.30.70.1070">
    <property type="entry name" value="Sporulation related repeat"/>
    <property type="match status" value="1"/>
</dbReference>
<keyword evidence="5" id="KW-0573">Peptidoglycan synthesis</keyword>
<sequence length="381" mass="41240">MKNGLKRAARTLAVSVPLVAGVLLTGVLATRPASAAERAWIVVDAASGAVIEAHRPQMQHYPASLTKMMTLYMVFDALAAGELQLDEKMYVSPHAQEMPPTELGLHAGDRITVETAIKALVTKSANDAAVVIAEHLAGTEWDFAMDMTATARRLGLDDTKFRNASGLPHPYQVTTAEDMAQLARALIDDFPGYYKYFSIERMRYQGRVYRNHNNLLGRYDGVDGIKTGYIDASGYNLVASAKRNGRRVIAVALGGRSPAARDRRVAHLLDAGFKQLPARMPPVPHAKPERGGYAVQVGAFSSKPAAERIAKRALEEARQALAGGIRRVAHLRGDDLYRARVVGLTVGAAERACTRLKRRGMDCLVVQDTPTQVAETGNSAG</sequence>
<dbReference type="InterPro" id="IPR012338">
    <property type="entry name" value="Beta-lactam/transpept-like"/>
</dbReference>
<gene>
    <name evidence="9" type="ORF">CKO28_10315</name>
</gene>
<evidence type="ECO:0000256" key="4">
    <source>
        <dbReference type="ARBA" id="ARBA00022960"/>
    </source>
</evidence>
<keyword evidence="4" id="KW-0133">Cell shape</keyword>
<evidence type="ECO:0000256" key="7">
    <source>
        <dbReference type="RuleBase" id="RU004016"/>
    </source>
</evidence>
<keyword evidence="3" id="KW-0378">Hydrolase</keyword>
<comment type="caution">
    <text evidence="9">The sequence shown here is derived from an EMBL/GenBank/DDBJ whole genome shotgun (WGS) entry which is preliminary data.</text>
</comment>
<dbReference type="Pfam" id="PF00768">
    <property type="entry name" value="Peptidase_S11"/>
    <property type="match status" value="1"/>
</dbReference>
<organism evidence="9 10">
    <name type="scientific">Rhodovibrio sodomensis</name>
    <dbReference type="NCBI Taxonomy" id="1088"/>
    <lineage>
        <taxon>Bacteria</taxon>
        <taxon>Pseudomonadati</taxon>
        <taxon>Pseudomonadota</taxon>
        <taxon>Alphaproteobacteria</taxon>
        <taxon>Rhodospirillales</taxon>
        <taxon>Rhodovibrionaceae</taxon>
        <taxon>Rhodovibrio</taxon>
    </lineage>
</organism>
<dbReference type="PROSITE" id="PS51724">
    <property type="entry name" value="SPOR"/>
    <property type="match status" value="1"/>
</dbReference>
<accession>A0ABS1DD97</accession>
<proteinExistence type="inferred from homology"/>
<dbReference type="Pfam" id="PF05036">
    <property type="entry name" value="SPOR"/>
    <property type="match status" value="1"/>
</dbReference>
<evidence type="ECO:0000256" key="6">
    <source>
        <dbReference type="ARBA" id="ARBA00023316"/>
    </source>
</evidence>
<protein>
    <recommendedName>
        <fullName evidence="8">SPOR domain-containing protein</fullName>
    </recommendedName>
</protein>
<evidence type="ECO:0000313" key="10">
    <source>
        <dbReference type="Proteomes" id="UP001296873"/>
    </source>
</evidence>
<dbReference type="InterPro" id="IPR018044">
    <property type="entry name" value="Peptidase_S11"/>
</dbReference>
<evidence type="ECO:0000313" key="9">
    <source>
        <dbReference type="EMBL" id="MBK1668428.1"/>
    </source>
</evidence>
<dbReference type="InterPro" id="IPR001967">
    <property type="entry name" value="Peptidase_S11_N"/>
</dbReference>
<dbReference type="EMBL" id="NRRL01000023">
    <property type="protein sequence ID" value="MBK1668428.1"/>
    <property type="molecule type" value="Genomic_DNA"/>
</dbReference>
<name>A0ABS1DD97_9PROT</name>
<dbReference type="SUPFAM" id="SSF110997">
    <property type="entry name" value="Sporulation related repeat"/>
    <property type="match status" value="1"/>
</dbReference>
<dbReference type="SUPFAM" id="SSF56601">
    <property type="entry name" value="beta-lactamase/transpeptidase-like"/>
    <property type="match status" value="1"/>
</dbReference>
<evidence type="ECO:0000256" key="5">
    <source>
        <dbReference type="ARBA" id="ARBA00022984"/>
    </source>
</evidence>